<protein>
    <submittedName>
        <fullName evidence="1">Uncharacterized protein</fullName>
    </submittedName>
</protein>
<keyword evidence="2" id="KW-1185">Reference proteome</keyword>
<dbReference type="Gramene" id="ONK78414">
    <property type="protein sequence ID" value="ONK78414"/>
    <property type="gene ID" value="A4U43_C02F18520"/>
</dbReference>
<reference evidence="2" key="1">
    <citation type="journal article" date="2017" name="Nat. Commun.">
        <title>The asparagus genome sheds light on the origin and evolution of a young Y chromosome.</title>
        <authorList>
            <person name="Harkess A."/>
            <person name="Zhou J."/>
            <person name="Xu C."/>
            <person name="Bowers J.E."/>
            <person name="Van der Hulst R."/>
            <person name="Ayyampalayam S."/>
            <person name="Mercati F."/>
            <person name="Riccardi P."/>
            <person name="McKain M.R."/>
            <person name="Kakrana A."/>
            <person name="Tang H."/>
            <person name="Ray J."/>
            <person name="Groenendijk J."/>
            <person name="Arikit S."/>
            <person name="Mathioni S.M."/>
            <person name="Nakano M."/>
            <person name="Shan H."/>
            <person name="Telgmann-Rauber A."/>
            <person name="Kanno A."/>
            <person name="Yue Z."/>
            <person name="Chen H."/>
            <person name="Li W."/>
            <person name="Chen Y."/>
            <person name="Xu X."/>
            <person name="Zhang Y."/>
            <person name="Luo S."/>
            <person name="Chen H."/>
            <person name="Gao J."/>
            <person name="Mao Z."/>
            <person name="Pires J.C."/>
            <person name="Luo M."/>
            <person name="Kudrna D."/>
            <person name="Wing R.A."/>
            <person name="Meyers B.C."/>
            <person name="Yi K."/>
            <person name="Kong H."/>
            <person name="Lavrijsen P."/>
            <person name="Sunseri F."/>
            <person name="Falavigna A."/>
            <person name="Ye Y."/>
            <person name="Leebens-Mack J.H."/>
            <person name="Chen G."/>
        </authorList>
    </citation>
    <scope>NUCLEOTIDE SEQUENCE [LARGE SCALE GENOMIC DNA]</scope>
    <source>
        <strain evidence="2">cv. DH0086</strain>
    </source>
</reference>
<evidence type="ECO:0000313" key="1">
    <source>
        <dbReference type="EMBL" id="ONK78414.1"/>
    </source>
</evidence>
<name>A0A5P1FK11_ASPOF</name>
<dbReference type="Proteomes" id="UP000243459">
    <property type="component" value="Chromosome 2"/>
</dbReference>
<proteinExistence type="predicted"/>
<sequence>MVDKSAPEVVAHVENFEDDDTSQYIVTRRCAPPEVVNIEIEREVLPPEEFPPPDMADIEIEREVPAPGEGPPLDMANIDIEREVFPPMEVPPLEVEFFC</sequence>
<evidence type="ECO:0000313" key="2">
    <source>
        <dbReference type="Proteomes" id="UP000243459"/>
    </source>
</evidence>
<organism evidence="1 2">
    <name type="scientific">Asparagus officinalis</name>
    <name type="common">Garden asparagus</name>
    <dbReference type="NCBI Taxonomy" id="4686"/>
    <lineage>
        <taxon>Eukaryota</taxon>
        <taxon>Viridiplantae</taxon>
        <taxon>Streptophyta</taxon>
        <taxon>Embryophyta</taxon>
        <taxon>Tracheophyta</taxon>
        <taxon>Spermatophyta</taxon>
        <taxon>Magnoliopsida</taxon>
        <taxon>Liliopsida</taxon>
        <taxon>Asparagales</taxon>
        <taxon>Asparagaceae</taxon>
        <taxon>Asparagoideae</taxon>
        <taxon>Asparagus</taxon>
    </lineage>
</organism>
<gene>
    <name evidence="1" type="ORF">A4U43_C02F18520</name>
</gene>
<dbReference type="AlphaFoldDB" id="A0A5P1FK11"/>
<dbReference type="EMBL" id="CM007382">
    <property type="protein sequence ID" value="ONK78414.1"/>
    <property type="molecule type" value="Genomic_DNA"/>
</dbReference>
<accession>A0A5P1FK11</accession>